<reference evidence="10 11" key="1">
    <citation type="submission" date="2016-10" db="EMBL/GenBank/DDBJ databases">
        <authorList>
            <person name="de Groot N.N."/>
        </authorList>
    </citation>
    <scope>NUCLEOTIDE SEQUENCE [LARGE SCALE GENOMIC DNA]</scope>
    <source>
        <strain evidence="10 11">DSM 43067</strain>
    </source>
</reference>
<keyword evidence="7 9" id="KW-0472">Membrane</keyword>
<keyword evidence="11" id="KW-1185">Reference proteome</keyword>
<protein>
    <submittedName>
        <fullName evidence="10">Branched-chain amino acid transport system permease protein</fullName>
    </submittedName>
</protein>
<evidence type="ECO:0000256" key="3">
    <source>
        <dbReference type="ARBA" id="ARBA00022475"/>
    </source>
</evidence>
<evidence type="ECO:0000256" key="6">
    <source>
        <dbReference type="ARBA" id="ARBA00022989"/>
    </source>
</evidence>
<feature type="transmembrane region" description="Helical" evidence="9">
    <location>
        <begin position="48"/>
        <end position="79"/>
    </location>
</feature>
<evidence type="ECO:0000256" key="1">
    <source>
        <dbReference type="ARBA" id="ARBA00004651"/>
    </source>
</evidence>
<feature type="transmembrane region" description="Helical" evidence="9">
    <location>
        <begin position="217"/>
        <end position="244"/>
    </location>
</feature>
<evidence type="ECO:0000256" key="9">
    <source>
        <dbReference type="SAM" id="Phobius"/>
    </source>
</evidence>
<accession>A0A1I5F628</accession>
<evidence type="ECO:0000256" key="5">
    <source>
        <dbReference type="ARBA" id="ARBA00022970"/>
    </source>
</evidence>
<keyword evidence="6 9" id="KW-1133">Transmembrane helix</keyword>
<evidence type="ECO:0000256" key="4">
    <source>
        <dbReference type="ARBA" id="ARBA00022692"/>
    </source>
</evidence>
<dbReference type="EMBL" id="FOVH01000004">
    <property type="protein sequence ID" value="SFO19258.1"/>
    <property type="molecule type" value="Genomic_DNA"/>
</dbReference>
<evidence type="ECO:0000256" key="2">
    <source>
        <dbReference type="ARBA" id="ARBA00022448"/>
    </source>
</evidence>
<dbReference type="AlphaFoldDB" id="A0A1I5F628"/>
<comment type="subcellular location">
    <subcellularLocation>
        <location evidence="1">Cell membrane</location>
        <topology evidence="1">Multi-pass membrane protein</topology>
    </subcellularLocation>
</comment>
<keyword evidence="4 9" id="KW-0812">Transmembrane</keyword>
<proteinExistence type="inferred from homology"/>
<dbReference type="Pfam" id="PF02653">
    <property type="entry name" value="BPD_transp_2"/>
    <property type="match status" value="1"/>
</dbReference>
<dbReference type="InterPro" id="IPR052157">
    <property type="entry name" value="BCAA_transport_permease"/>
</dbReference>
<dbReference type="RefSeq" id="WP_081842342.1">
    <property type="nucleotide sequence ID" value="NZ_CP083237.1"/>
</dbReference>
<keyword evidence="5" id="KW-0029">Amino-acid transport</keyword>
<keyword evidence="2" id="KW-0813">Transport</keyword>
<gene>
    <name evidence="10" type="ORF">SAMN04489713_104447</name>
</gene>
<feature type="transmembrane region" description="Helical" evidence="9">
    <location>
        <begin position="184"/>
        <end position="205"/>
    </location>
</feature>
<name>A0A1I5F628_9ACTN</name>
<dbReference type="GO" id="GO:0006865">
    <property type="term" value="P:amino acid transport"/>
    <property type="evidence" value="ECO:0007669"/>
    <property type="project" value="UniProtKB-KW"/>
</dbReference>
<evidence type="ECO:0000313" key="10">
    <source>
        <dbReference type="EMBL" id="SFO19258.1"/>
    </source>
</evidence>
<feature type="transmembrane region" description="Helical" evidence="9">
    <location>
        <begin position="256"/>
        <end position="274"/>
    </location>
</feature>
<feature type="transmembrane region" description="Helical" evidence="9">
    <location>
        <begin position="12"/>
        <end position="28"/>
    </location>
</feature>
<sequence>MLQAMVNGVTDGMLIGLMALGLTLVYAVQRFPNISQGGLVAAGAYTTYALAAVVTTWYLAVAAGVLASFVLGAVAYLIVVRQFRAAPLMTLLIVTMGLEFILDYTIALFWGNSLRTYEFGVTGQFAAGDLHVSKAAAYTSLVALAAMAATAAVIGRTRLGREMRALSDDRSLARVARISENRTLMLTWGLVGALAAIAGICYGVKTHLTPLMGWNLLLPSFAAAILGGLGSFGGAILGGVLVGVGMEMFALVLPPVYKPAFAFVILTLLLLARPQGLKGKAVRV</sequence>
<dbReference type="eggNOG" id="COG0559">
    <property type="taxonomic scope" value="Bacteria"/>
</dbReference>
<dbReference type="PANTHER" id="PTHR11795">
    <property type="entry name" value="BRANCHED-CHAIN AMINO ACID TRANSPORT SYSTEM PERMEASE PROTEIN LIVH"/>
    <property type="match status" value="1"/>
</dbReference>
<dbReference type="GO" id="GO:0005886">
    <property type="term" value="C:plasma membrane"/>
    <property type="evidence" value="ECO:0007669"/>
    <property type="project" value="UniProtKB-SubCell"/>
</dbReference>
<dbReference type="OrthoDB" id="9807115at2"/>
<evidence type="ECO:0000313" key="11">
    <source>
        <dbReference type="Proteomes" id="UP000183413"/>
    </source>
</evidence>
<dbReference type="Proteomes" id="UP000183413">
    <property type="component" value="Unassembled WGS sequence"/>
</dbReference>
<dbReference type="InParanoid" id="A0A1I5F628"/>
<evidence type="ECO:0000256" key="8">
    <source>
        <dbReference type="ARBA" id="ARBA00037998"/>
    </source>
</evidence>
<dbReference type="STRING" id="1993.SAMN04489713_104447"/>
<dbReference type="CDD" id="cd06582">
    <property type="entry name" value="TM_PBP1_LivH_like"/>
    <property type="match status" value="1"/>
</dbReference>
<keyword evidence="3" id="KW-1003">Cell membrane</keyword>
<dbReference type="GeneID" id="99653873"/>
<dbReference type="PANTHER" id="PTHR11795:SF445">
    <property type="entry name" value="AMINO ACID ABC TRANSPORTER PERMEASE PROTEIN"/>
    <property type="match status" value="1"/>
</dbReference>
<organism evidence="10 11">
    <name type="scientific">Actinomadura madurae</name>
    <dbReference type="NCBI Taxonomy" id="1993"/>
    <lineage>
        <taxon>Bacteria</taxon>
        <taxon>Bacillati</taxon>
        <taxon>Actinomycetota</taxon>
        <taxon>Actinomycetes</taxon>
        <taxon>Streptosporangiales</taxon>
        <taxon>Thermomonosporaceae</taxon>
        <taxon>Actinomadura</taxon>
    </lineage>
</organism>
<feature type="transmembrane region" description="Helical" evidence="9">
    <location>
        <begin position="135"/>
        <end position="154"/>
    </location>
</feature>
<feature type="transmembrane region" description="Helical" evidence="9">
    <location>
        <begin position="91"/>
        <end position="110"/>
    </location>
</feature>
<evidence type="ECO:0000256" key="7">
    <source>
        <dbReference type="ARBA" id="ARBA00023136"/>
    </source>
</evidence>
<comment type="similarity">
    <text evidence="8">Belongs to the binding-protein-dependent transport system permease family. LivHM subfamily.</text>
</comment>
<dbReference type="InterPro" id="IPR001851">
    <property type="entry name" value="ABC_transp_permease"/>
</dbReference>
<dbReference type="GO" id="GO:0022857">
    <property type="term" value="F:transmembrane transporter activity"/>
    <property type="evidence" value="ECO:0007669"/>
    <property type="project" value="InterPro"/>
</dbReference>